<comment type="caution">
    <text evidence="4">The sequence shown here is derived from an EMBL/GenBank/DDBJ whole genome shotgun (WGS) entry which is preliminary data.</text>
</comment>
<feature type="compositionally biased region" description="Low complexity" evidence="1">
    <location>
        <begin position="174"/>
        <end position="186"/>
    </location>
</feature>
<proteinExistence type="predicted"/>
<feature type="transmembrane region" description="Helical" evidence="2">
    <location>
        <begin position="219"/>
        <end position="239"/>
    </location>
</feature>
<feature type="chain" id="PRO_5045537688" evidence="3">
    <location>
        <begin position="34"/>
        <end position="274"/>
    </location>
</feature>
<evidence type="ECO:0000256" key="1">
    <source>
        <dbReference type="SAM" id="MobiDB-lite"/>
    </source>
</evidence>
<feature type="region of interest" description="Disordered" evidence="1">
    <location>
        <begin position="174"/>
        <end position="194"/>
    </location>
</feature>
<evidence type="ECO:0000256" key="2">
    <source>
        <dbReference type="SAM" id="Phobius"/>
    </source>
</evidence>
<evidence type="ECO:0000313" key="5">
    <source>
        <dbReference type="Proteomes" id="UP001602245"/>
    </source>
</evidence>
<reference evidence="4 5" key="1">
    <citation type="submission" date="2024-10" db="EMBL/GenBank/DDBJ databases">
        <title>The Natural Products Discovery Center: Release of the First 8490 Sequenced Strains for Exploring Actinobacteria Biosynthetic Diversity.</title>
        <authorList>
            <person name="Kalkreuter E."/>
            <person name="Kautsar S.A."/>
            <person name="Yang D."/>
            <person name="Bader C.D."/>
            <person name="Teijaro C.N."/>
            <person name="Fluegel L."/>
            <person name="Davis C.M."/>
            <person name="Simpson J.R."/>
            <person name="Lauterbach L."/>
            <person name="Steele A.D."/>
            <person name="Gui C."/>
            <person name="Meng S."/>
            <person name="Li G."/>
            <person name="Viehrig K."/>
            <person name="Ye F."/>
            <person name="Su P."/>
            <person name="Kiefer A.F."/>
            <person name="Nichols A."/>
            <person name="Cepeda A.J."/>
            <person name="Yan W."/>
            <person name="Fan B."/>
            <person name="Jiang Y."/>
            <person name="Adhikari A."/>
            <person name="Zheng C.-J."/>
            <person name="Schuster L."/>
            <person name="Cowan T.M."/>
            <person name="Smanski M.J."/>
            <person name="Chevrette M.G."/>
            <person name="De Carvalho L.P.S."/>
            <person name="Shen B."/>
        </authorList>
    </citation>
    <scope>NUCLEOTIDE SEQUENCE [LARGE SCALE GENOMIC DNA]</scope>
    <source>
        <strain evidence="4 5">NPDC000087</strain>
    </source>
</reference>
<organism evidence="4 5">
    <name type="scientific">Paractinoplanes globisporus</name>
    <dbReference type="NCBI Taxonomy" id="113565"/>
    <lineage>
        <taxon>Bacteria</taxon>
        <taxon>Bacillati</taxon>
        <taxon>Actinomycetota</taxon>
        <taxon>Actinomycetes</taxon>
        <taxon>Micromonosporales</taxon>
        <taxon>Micromonosporaceae</taxon>
        <taxon>Paractinoplanes</taxon>
    </lineage>
</organism>
<name>A0ABW6W577_9ACTN</name>
<keyword evidence="3" id="KW-0732">Signal</keyword>
<dbReference type="EMBL" id="JBIAZU010000001">
    <property type="protein sequence ID" value="MFF5288288.1"/>
    <property type="molecule type" value="Genomic_DNA"/>
</dbReference>
<sequence>MRHRVSARVTTALGLVAASVAVALATSTAPASADVDGFQVAMGQTPATFTIGKEARTLTAVASTDRERRCFKVHWALVIRTDGVSLDQIRVNRIENGQTFRVRAQLGADEARITDVAPDPGQLCRNQTVTGRWDISFVGPDNGRVTFEARALDGGRVLSSADASSRVVTAVAAKPSASASASPSPAGDATEQAVADETPIAQRSSTSAALVPTGGTPSVLGPGLIIGAVLVFLGVALLLRIRSRNRKADPAWQAQTQTLPTGFYSMPQDRRRRR</sequence>
<gene>
    <name evidence="4" type="ORF">ACFY35_02550</name>
</gene>
<feature type="signal peptide" evidence="3">
    <location>
        <begin position="1"/>
        <end position="33"/>
    </location>
</feature>
<keyword evidence="2" id="KW-0812">Transmembrane</keyword>
<keyword evidence="2" id="KW-1133">Transmembrane helix</keyword>
<dbReference type="RefSeq" id="WP_020511373.1">
    <property type="nucleotide sequence ID" value="NZ_JBIAZU010000001.1"/>
</dbReference>
<dbReference type="Proteomes" id="UP001602245">
    <property type="component" value="Unassembled WGS sequence"/>
</dbReference>
<evidence type="ECO:0000313" key="4">
    <source>
        <dbReference type="EMBL" id="MFF5288288.1"/>
    </source>
</evidence>
<keyword evidence="2" id="KW-0472">Membrane</keyword>
<evidence type="ECO:0000256" key="3">
    <source>
        <dbReference type="SAM" id="SignalP"/>
    </source>
</evidence>
<accession>A0ABW6W577</accession>
<protein>
    <submittedName>
        <fullName evidence="4">Uncharacterized protein</fullName>
    </submittedName>
</protein>
<keyword evidence="5" id="KW-1185">Reference proteome</keyword>